<dbReference type="Proteomes" id="UP001472677">
    <property type="component" value="Unassembled WGS sequence"/>
</dbReference>
<protein>
    <recommendedName>
        <fullName evidence="3">Phytocyanin domain-containing protein</fullName>
    </recommendedName>
</protein>
<sequence length="177" mass="17904">MAVQRALLVCLAAAAFVFQLALAVDHTVGAPAGSWDTTTDLQTWVGSQNFLVGDRLIFMYTSNHDVLEVTAANYASCSTGSPIATHTGGNTVIGLSAPGKRYFICGTAGHCQQGMKIEVDTTAAAGTPPSGSSPGVPSAESPGSSPPPPPPASSNGVSLKTCLAVGLGLMLMMLLAL</sequence>
<dbReference type="SUPFAM" id="SSF49503">
    <property type="entry name" value="Cupredoxins"/>
    <property type="match status" value="1"/>
</dbReference>
<feature type="chain" id="PRO_5047089977" description="Phytocyanin domain-containing protein" evidence="2">
    <location>
        <begin position="24"/>
        <end position="177"/>
    </location>
</feature>
<name>A0ABR2EPZ3_9ROSI</name>
<evidence type="ECO:0000313" key="5">
    <source>
        <dbReference type="Proteomes" id="UP001472677"/>
    </source>
</evidence>
<accession>A0ABR2EPZ3</accession>
<dbReference type="Pfam" id="PF02298">
    <property type="entry name" value="Cu_bind_like"/>
    <property type="match status" value="1"/>
</dbReference>
<evidence type="ECO:0000256" key="2">
    <source>
        <dbReference type="SAM" id="SignalP"/>
    </source>
</evidence>
<keyword evidence="2" id="KW-0732">Signal</keyword>
<feature type="signal peptide" evidence="2">
    <location>
        <begin position="1"/>
        <end position="23"/>
    </location>
</feature>
<feature type="compositionally biased region" description="Low complexity" evidence="1">
    <location>
        <begin position="123"/>
        <end position="143"/>
    </location>
</feature>
<feature type="domain" description="Phytocyanin" evidence="3">
    <location>
        <begin position="24"/>
        <end position="123"/>
    </location>
</feature>
<proteinExistence type="predicted"/>
<dbReference type="InterPro" id="IPR008972">
    <property type="entry name" value="Cupredoxin"/>
</dbReference>
<dbReference type="PROSITE" id="PS51485">
    <property type="entry name" value="PHYTOCYANIN"/>
    <property type="match status" value="1"/>
</dbReference>
<dbReference type="InterPro" id="IPR039391">
    <property type="entry name" value="Phytocyanin-like"/>
</dbReference>
<evidence type="ECO:0000256" key="1">
    <source>
        <dbReference type="SAM" id="MobiDB-lite"/>
    </source>
</evidence>
<keyword evidence="5" id="KW-1185">Reference proteome</keyword>
<reference evidence="4 5" key="1">
    <citation type="journal article" date="2024" name="G3 (Bethesda)">
        <title>Genome assembly of Hibiscus sabdariffa L. provides insights into metabolisms of medicinal natural products.</title>
        <authorList>
            <person name="Kim T."/>
        </authorList>
    </citation>
    <scope>NUCLEOTIDE SEQUENCE [LARGE SCALE GENOMIC DNA]</scope>
    <source>
        <strain evidence="4">TK-2024</strain>
        <tissue evidence="4">Old leaves</tissue>
    </source>
</reference>
<gene>
    <name evidence="4" type="ORF">V6N12_036218</name>
</gene>
<dbReference type="EMBL" id="JBBPBM010000011">
    <property type="protein sequence ID" value="KAK8564087.1"/>
    <property type="molecule type" value="Genomic_DNA"/>
</dbReference>
<comment type="caution">
    <text evidence="4">The sequence shown here is derived from an EMBL/GenBank/DDBJ whole genome shotgun (WGS) entry which is preliminary data.</text>
</comment>
<evidence type="ECO:0000313" key="4">
    <source>
        <dbReference type="EMBL" id="KAK8564087.1"/>
    </source>
</evidence>
<organism evidence="4 5">
    <name type="scientific">Hibiscus sabdariffa</name>
    <name type="common">roselle</name>
    <dbReference type="NCBI Taxonomy" id="183260"/>
    <lineage>
        <taxon>Eukaryota</taxon>
        <taxon>Viridiplantae</taxon>
        <taxon>Streptophyta</taxon>
        <taxon>Embryophyta</taxon>
        <taxon>Tracheophyta</taxon>
        <taxon>Spermatophyta</taxon>
        <taxon>Magnoliopsida</taxon>
        <taxon>eudicotyledons</taxon>
        <taxon>Gunneridae</taxon>
        <taxon>Pentapetalae</taxon>
        <taxon>rosids</taxon>
        <taxon>malvids</taxon>
        <taxon>Malvales</taxon>
        <taxon>Malvaceae</taxon>
        <taxon>Malvoideae</taxon>
        <taxon>Hibiscus</taxon>
    </lineage>
</organism>
<dbReference type="PANTHER" id="PTHR33021">
    <property type="entry name" value="BLUE COPPER PROTEIN"/>
    <property type="match status" value="1"/>
</dbReference>
<feature type="region of interest" description="Disordered" evidence="1">
    <location>
        <begin position="123"/>
        <end position="156"/>
    </location>
</feature>
<dbReference type="Gene3D" id="2.60.40.420">
    <property type="entry name" value="Cupredoxins - blue copper proteins"/>
    <property type="match status" value="1"/>
</dbReference>
<dbReference type="PANTHER" id="PTHR33021:SF499">
    <property type="entry name" value="OS12G0150500 PROTEIN"/>
    <property type="match status" value="1"/>
</dbReference>
<evidence type="ECO:0000259" key="3">
    <source>
        <dbReference type="PROSITE" id="PS51485"/>
    </source>
</evidence>
<dbReference type="InterPro" id="IPR003245">
    <property type="entry name" value="Phytocyanin_dom"/>
</dbReference>
<dbReference type="CDD" id="cd04216">
    <property type="entry name" value="Phytocyanin"/>
    <property type="match status" value="1"/>
</dbReference>